<accession>A0A367CAE4</accession>
<keyword evidence="2" id="KW-0812">Transmembrane</keyword>
<dbReference type="EMBL" id="LEPB01000007">
    <property type="protein sequence ID" value="RCA09611.1"/>
    <property type="molecule type" value="Genomic_DNA"/>
</dbReference>
<reference evidence="4 5" key="1">
    <citation type="submission" date="2015-06" db="EMBL/GenBank/DDBJ databases">
        <title>The Genome Sequence of Enterococcus durans 4EA1.</title>
        <authorList>
            <consortium name="The Broad Institute Genomics Platform"/>
            <consortium name="The Broad Institute Genome Sequencing Center for Infectious Disease"/>
            <person name="Earl A.M."/>
            <person name="Van Tyne D."/>
            <person name="Lebreton F."/>
            <person name="Saavedra J.T."/>
            <person name="Gilmore M.S."/>
            <person name="Manson Mcguire A."/>
            <person name="Clock S."/>
            <person name="Crupain M."/>
            <person name="Rangan U."/>
            <person name="Young S."/>
            <person name="Abouelleil A."/>
            <person name="Cao P."/>
            <person name="Chapman S.B."/>
            <person name="Griggs A."/>
            <person name="Priest M."/>
            <person name="Shea T."/>
            <person name="Wortman J."/>
            <person name="Nusbaum C."/>
            <person name="Birren B."/>
        </authorList>
    </citation>
    <scope>NUCLEOTIDE SEQUENCE [LARGE SCALE GENOMIC DNA]</scope>
    <source>
        <strain evidence="4 5">4EA1</strain>
    </source>
</reference>
<keyword evidence="1" id="KW-0238">DNA-binding</keyword>
<dbReference type="InterPro" id="IPR010982">
    <property type="entry name" value="Lambda_DNA-bd_dom_sf"/>
</dbReference>
<dbReference type="PROSITE" id="PS50943">
    <property type="entry name" value="HTH_CROC1"/>
    <property type="match status" value="1"/>
</dbReference>
<dbReference type="Proteomes" id="UP000252797">
    <property type="component" value="Unassembled WGS sequence"/>
</dbReference>
<dbReference type="Pfam" id="PF01381">
    <property type="entry name" value="HTH_3"/>
    <property type="match status" value="1"/>
</dbReference>
<dbReference type="RefSeq" id="WP_081135196.1">
    <property type="nucleotide sequence ID" value="NZ_CABGKH010000006.1"/>
</dbReference>
<evidence type="ECO:0000313" key="4">
    <source>
        <dbReference type="EMBL" id="RCA09611.1"/>
    </source>
</evidence>
<feature type="transmembrane region" description="Helical" evidence="2">
    <location>
        <begin position="144"/>
        <end position="166"/>
    </location>
</feature>
<name>A0A367CAE4_9ENTE</name>
<proteinExistence type="predicted"/>
<dbReference type="GO" id="GO:0003677">
    <property type="term" value="F:DNA binding"/>
    <property type="evidence" value="ECO:0007669"/>
    <property type="project" value="UniProtKB-KW"/>
</dbReference>
<feature type="transmembrane region" description="Helical" evidence="2">
    <location>
        <begin position="84"/>
        <end position="107"/>
    </location>
</feature>
<sequence length="170" mass="19959">MSLGKKLKDLRKLGGYSQQEVADYLNVSRQSLSKWENDNGFPDVNNLIQLASFFNLSMDELVNEKLVDSKHPIRREDHYKRVKNFLNIFSILLLVAIFFLLIKFRFYFYNHSIYAWVFMICTLFSLLFFILGTSEHIAKRSRTYFIVAAIGFVSFVLFAFLLSIFLPQTL</sequence>
<comment type="caution">
    <text evidence="4">The sequence shown here is derived from an EMBL/GenBank/DDBJ whole genome shotgun (WGS) entry which is preliminary data.</text>
</comment>
<dbReference type="SMART" id="SM00530">
    <property type="entry name" value="HTH_XRE"/>
    <property type="match status" value="1"/>
</dbReference>
<dbReference type="AlphaFoldDB" id="A0A367CAE4"/>
<evidence type="ECO:0000256" key="1">
    <source>
        <dbReference type="ARBA" id="ARBA00023125"/>
    </source>
</evidence>
<protein>
    <recommendedName>
        <fullName evidence="3">HTH cro/C1-type domain-containing protein</fullName>
    </recommendedName>
</protein>
<dbReference type="CDD" id="cd00093">
    <property type="entry name" value="HTH_XRE"/>
    <property type="match status" value="1"/>
</dbReference>
<keyword evidence="2" id="KW-0472">Membrane</keyword>
<gene>
    <name evidence="4" type="ORF">EA71_02928</name>
</gene>
<dbReference type="SUPFAM" id="SSF47413">
    <property type="entry name" value="lambda repressor-like DNA-binding domains"/>
    <property type="match status" value="1"/>
</dbReference>
<evidence type="ECO:0000259" key="3">
    <source>
        <dbReference type="PROSITE" id="PS50943"/>
    </source>
</evidence>
<dbReference type="PANTHER" id="PTHR46558">
    <property type="entry name" value="TRACRIPTIONAL REGULATORY PROTEIN-RELATED-RELATED"/>
    <property type="match status" value="1"/>
</dbReference>
<feature type="domain" description="HTH cro/C1-type" evidence="3">
    <location>
        <begin position="7"/>
        <end position="61"/>
    </location>
</feature>
<feature type="transmembrane region" description="Helical" evidence="2">
    <location>
        <begin position="113"/>
        <end position="132"/>
    </location>
</feature>
<organism evidence="4 5">
    <name type="scientific">Enterococcus durans</name>
    <dbReference type="NCBI Taxonomy" id="53345"/>
    <lineage>
        <taxon>Bacteria</taxon>
        <taxon>Bacillati</taxon>
        <taxon>Bacillota</taxon>
        <taxon>Bacilli</taxon>
        <taxon>Lactobacillales</taxon>
        <taxon>Enterococcaceae</taxon>
        <taxon>Enterococcus</taxon>
    </lineage>
</organism>
<dbReference type="PANTHER" id="PTHR46558:SF13">
    <property type="entry name" value="HTH-TYPE TRANSCRIPTIONAL REGULATOR IMMR"/>
    <property type="match status" value="1"/>
</dbReference>
<keyword evidence="2" id="KW-1133">Transmembrane helix</keyword>
<evidence type="ECO:0000256" key="2">
    <source>
        <dbReference type="SAM" id="Phobius"/>
    </source>
</evidence>
<evidence type="ECO:0000313" key="5">
    <source>
        <dbReference type="Proteomes" id="UP000252797"/>
    </source>
</evidence>
<dbReference type="Gene3D" id="1.10.260.40">
    <property type="entry name" value="lambda repressor-like DNA-binding domains"/>
    <property type="match status" value="1"/>
</dbReference>
<dbReference type="InterPro" id="IPR001387">
    <property type="entry name" value="Cro/C1-type_HTH"/>
</dbReference>